<dbReference type="Ensembl" id="ENSLCAT00010049207.1">
    <property type="protein sequence ID" value="ENSLCAP00010048024.1"/>
    <property type="gene ID" value="ENSLCAG00010022287.1"/>
</dbReference>
<comment type="subcellular location">
    <subcellularLocation>
        <location evidence="1">Cell membrane</location>
    </subcellularLocation>
</comment>
<reference evidence="9" key="3">
    <citation type="submission" date="2025-09" db="UniProtKB">
        <authorList>
            <consortium name="Ensembl"/>
        </authorList>
    </citation>
    <scope>IDENTIFICATION</scope>
</reference>
<evidence type="ECO:0000256" key="4">
    <source>
        <dbReference type="ARBA" id="ARBA00022859"/>
    </source>
</evidence>
<sequence>TTKVSQQISLTVVELGENVTLHCPVAEKDDRSYWYKLSLGHMAQTVAAVIFEKITITEQFKDPRFTVTKKEAQSLLTIRNVSKEDEATYFCQTGTTFSLTSGSGTFLAVNGKISFHIFNIFALVNDQYIFKVQCPGEHSVHWFRAGSGGSHPGIIYTQRNRSDEEEERSCVYNLSKTIQDSSDSGTYYCAVGTKVETMVFLMPQCFQ</sequence>
<dbReference type="InterPro" id="IPR007110">
    <property type="entry name" value="Ig-like_dom"/>
</dbReference>
<accession>A0A4W6F9S2</accession>
<dbReference type="InterPro" id="IPR052051">
    <property type="entry name" value="TCR_complex_component"/>
</dbReference>
<evidence type="ECO:0000256" key="3">
    <source>
        <dbReference type="ARBA" id="ARBA00022729"/>
    </source>
</evidence>
<dbReference type="GO" id="GO:0002376">
    <property type="term" value="P:immune system process"/>
    <property type="evidence" value="ECO:0007669"/>
    <property type="project" value="UniProtKB-KW"/>
</dbReference>
<evidence type="ECO:0000256" key="2">
    <source>
        <dbReference type="ARBA" id="ARBA00022475"/>
    </source>
</evidence>
<evidence type="ECO:0000256" key="1">
    <source>
        <dbReference type="ARBA" id="ARBA00004236"/>
    </source>
</evidence>
<dbReference type="PANTHER" id="PTHR19433:SF111">
    <property type="entry name" value="T CELL RECEPTOR ALPHA VARIABLE 4"/>
    <property type="match status" value="1"/>
</dbReference>
<dbReference type="AlphaFoldDB" id="A0A4W6F9S2"/>
<dbReference type="InterPro" id="IPR003599">
    <property type="entry name" value="Ig_sub"/>
</dbReference>
<dbReference type="GeneTree" id="ENSGT01030000234530"/>
<dbReference type="PROSITE" id="PS50835">
    <property type="entry name" value="IG_LIKE"/>
    <property type="match status" value="2"/>
</dbReference>
<keyword evidence="4" id="KW-0391">Immunity</keyword>
<dbReference type="GO" id="GO:0009617">
    <property type="term" value="P:response to bacterium"/>
    <property type="evidence" value="ECO:0007669"/>
    <property type="project" value="TreeGrafter"/>
</dbReference>
<evidence type="ECO:0000313" key="10">
    <source>
        <dbReference type="Proteomes" id="UP000314980"/>
    </source>
</evidence>
<evidence type="ECO:0000259" key="8">
    <source>
        <dbReference type="PROSITE" id="PS50835"/>
    </source>
</evidence>
<dbReference type="InterPro" id="IPR036179">
    <property type="entry name" value="Ig-like_dom_sf"/>
</dbReference>
<dbReference type="CDD" id="cd00099">
    <property type="entry name" value="IgV"/>
    <property type="match status" value="1"/>
</dbReference>
<evidence type="ECO:0000256" key="6">
    <source>
        <dbReference type="ARBA" id="ARBA00023157"/>
    </source>
</evidence>
<dbReference type="GO" id="GO:0005886">
    <property type="term" value="C:plasma membrane"/>
    <property type="evidence" value="ECO:0007669"/>
    <property type="project" value="UniProtKB-SubCell"/>
</dbReference>
<keyword evidence="10" id="KW-1185">Reference proteome</keyword>
<dbReference type="SMART" id="SM00409">
    <property type="entry name" value="IG"/>
    <property type="match status" value="2"/>
</dbReference>
<proteinExistence type="predicted"/>
<dbReference type="InterPro" id="IPR013106">
    <property type="entry name" value="Ig_V-set"/>
</dbReference>
<reference evidence="9" key="2">
    <citation type="submission" date="2025-08" db="UniProtKB">
        <authorList>
            <consortium name="Ensembl"/>
        </authorList>
    </citation>
    <scope>IDENTIFICATION</scope>
</reference>
<keyword evidence="7" id="KW-0325">Glycoprotein</keyword>
<evidence type="ECO:0000256" key="5">
    <source>
        <dbReference type="ARBA" id="ARBA00023136"/>
    </source>
</evidence>
<dbReference type="Proteomes" id="UP000314980">
    <property type="component" value="Unassembled WGS sequence"/>
</dbReference>
<name>A0A4W6F9S2_LATCA</name>
<keyword evidence="6" id="KW-1015">Disulfide bond</keyword>
<evidence type="ECO:0000313" key="9">
    <source>
        <dbReference type="Ensembl" id="ENSLCAP00010048024.1"/>
    </source>
</evidence>
<reference evidence="10" key="1">
    <citation type="submission" date="2015-09" db="EMBL/GenBank/DDBJ databases">
        <authorList>
            <person name="Sai Rama Sridatta P."/>
        </authorList>
    </citation>
    <scope>NUCLEOTIDE SEQUENCE [LARGE SCALE GENOMIC DNA]</scope>
</reference>
<protein>
    <recommendedName>
        <fullName evidence="8">Ig-like domain-containing protein</fullName>
    </recommendedName>
</protein>
<feature type="domain" description="Ig-like" evidence="8">
    <location>
        <begin position="2"/>
        <end position="92"/>
    </location>
</feature>
<keyword evidence="2" id="KW-1003">Cell membrane</keyword>
<dbReference type="Gene3D" id="2.60.40.10">
    <property type="entry name" value="Immunoglobulins"/>
    <property type="match status" value="2"/>
</dbReference>
<dbReference type="SUPFAM" id="SSF48726">
    <property type="entry name" value="Immunoglobulin"/>
    <property type="match status" value="2"/>
</dbReference>
<dbReference type="PANTHER" id="PTHR19433">
    <property type="entry name" value="T-CELL RECEPTOR ALPHA CHAIN V REGION-RELATED"/>
    <property type="match status" value="1"/>
</dbReference>
<dbReference type="InterPro" id="IPR013783">
    <property type="entry name" value="Ig-like_fold"/>
</dbReference>
<keyword evidence="5" id="KW-0472">Membrane</keyword>
<dbReference type="Pfam" id="PF07686">
    <property type="entry name" value="V-set"/>
    <property type="match status" value="1"/>
</dbReference>
<keyword evidence="3" id="KW-0732">Signal</keyword>
<feature type="domain" description="Ig-like" evidence="8">
    <location>
        <begin position="139"/>
        <end position="199"/>
    </location>
</feature>
<evidence type="ECO:0000256" key="7">
    <source>
        <dbReference type="ARBA" id="ARBA00023180"/>
    </source>
</evidence>
<organism evidence="9 10">
    <name type="scientific">Lates calcarifer</name>
    <name type="common">Barramundi</name>
    <name type="synonym">Holocentrus calcarifer</name>
    <dbReference type="NCBI Taxonomy" id="8187"/>
    <lineage>
        <taxon>Eukaryota</taxon>
        <taxon>Metazoa</taxon>
        <taxon>Chordata</taxon>
        <taxon>Craniata</taxon>
        <taxon>Vertebrata</taxon>
        <taxon>Euteleostomi</taxon>
        <taxon>Actinopterygii</taxon>
        <taxon>Neopterygii</taxon>
        <taxon>Teleostei</taxon>
        <taxon>Neoteleostei</taxon>
        <taxon>Acanthomorphata</taxon>
        <taxon>Carangaria</taxon>
        <taxon>Carangaria incertae sedis</taxon>
        <taxon>Centropomidae</taxon>
        <taxon>Lates</taxon>
    </lineage>
</organism>